<dbReference type="Gene3D" id="3.40.50.720">
    <property type="entry name" value="NAD(P)-binding Rossmann-like Domain"/>
    <property type="match status" value="1"/>
</dbReference>
<dbReference type="InterPro" id="IPR020904">
    <property type="entry name" value="Sc_DH/Rdtase_CS"/>
</dbReference>
<proteinExistence type="inferred from homology"/>
<accession>A0A9P4Q283</accession>
<evidence type="ECO:0000256" key="3">
    <source>
        <dbReference type="ARBA" id="ARBA00023002"/>
    </source>
</evidence>
<name>A0A9P4Q283_9PEZI</name>
<gene>
    <name evidence="4" type="ORF">K431DRAFT_314333</name>
</gene>
<dbReference type="SUPFAM" id="SSF51735">
    <property type="entry name" value="NAD(P)-binding Rossmann-fold domains"/>
    <property type="match status" value="1"/>
</dbReference>
<keyword evidence="3" id="KW-0560">Oxidoreductase</keyword>
<dbReference type="PANTHER" id="PTHR24321:SF8">
    <property type="entry name" value="ESTRADIOL 17-BETA-DEHYDROGENASE 8-RELATED"/>
    <property type="match status" value="1"/>
</dbReference>
<dbReference type="OrthoDB" id="417891at2759"/>
<dbReference type="InterPro" id="IPR002347">
    <property type="entry name" value="SDR_fam"/>
</dbReference>
<evidence type="ECO:0000313" key="4">
    <source>
        <dbReference type="EMBL" id="KAF2719237.1"/>
    </source>
</evidence>
<evidence type="ECO:0000256" key="1">
    <source>
        <dbReference type="ARBA" id="ARBA00006484"/>
    </source>
</evidence>
<dbReference type="AlphaFoldDB" id="A0A9P4Q283"/>
<sequence length="268" mass="28804">MDAQLTGRIAVITGGSPGIGKATALRFANAGARIVIADLKSSGVEDEIRGTHGEDRATFVACNVTDEAQIEDLFKQAARWGDGRVDISCHYAGVTTEVGTSFAHRTHDLPTELFDRTMLVNARGVFLCCRYAIQQMLVQDPLAPNARGECTRGWIVNAASTVGTVAHPNALAYTTSKFAVVGMTKQMAIDYAKDRIHVNAVCPGFVDTPMIGPCVQEQEGRDALAAKHPWNALGRPEDIADAALFLCSDGAMWITGHTMMIDGAYTCW</sequence>
<comment type="caution">
    <text evidence="4">The sequence shown here is derived from an EMBL/GenBank/DDBJ whole genome shotgun (WGS) entry which is preliminary data.</text>
</comment>
<dbReference type="PRINTS" id="PR00081">
    <property type="entry name" value="GDHRDH"/>
</dbReference>
<reference evidence="4" key="1">
    <citation type="journal article" date="2020" name="Stud. Mycol.">
        <title>101 Dothideomycetes genomes: a test case for predicting lifestyles and emergence of pathogens.</title>
        <authorList>
            <person name="Haridas S."/>
            <person name="Albert R."/>
            <person name="Binder M."/>
            <person name="Bloem J."/>
            <person name="Labutti K."/>
            <person name="Salamov A."/>
            <person name="Andreopoulos B."/>
            <person name="Baker S."/>
            <person name="Barry K."/>
            <person name="Bills G."/>
            <person name="Bluhm B."/>
            <person name="Cannon C."/>
            <person name="Castanera R."/>
            <person name="Culley D."/>
            <person name="Daum C."/>
            <person name="Ezra D."/>
            <person name="Gonzalez J."/>
            <person name="Henrissat B."/>
            <person name="Kuo A."/>
            <person name="Liang C."/>
            <person name="Lipzen A."/>
            <person name="Lutzoni F."/>
            <person name="Magnuson J."/>
            <person name="Mondo S."/>
            <person name="Nolan M."/>
            <person name="Ohm R."/>
            <person name="Pangilinan J."/>
            <person name="Park H.-J."/>
            <person name="Ramirez L."/>
            <person name="Alfaro M."/>
            <person name="Sun H."/>
            <person name="Tritt A."/>
            <person name="Yoshinaga Y."/>
            <person name="Zwiers L.-H."/>
            <person name="Turgeon B."/>
            <person name="Goodwin S."/>
            <person name="Spatafora J."/>
            <person name="Crous P."/>
            <person name="Grigoriev I."/>
        </authorList>
    </citation>
    <scope>NUCLEOTIDE SEQUENCE</scope>
    <source>
        <strain evidence="4">CBS 116435</strain>
    </source>
</reference>
<dbReference type="Pfam" id="PF13561">
    <property type="entry name" value="adh_short_C2"/>
    <property type="match status" value="1"/>
</dbReference>
<comment type="similarity">
    <text evidence="1">Belongs to the short-chain dehydrogenases/reductases (SDR) family.</text>
</comment>
<dbReference type="PRINTS" id="PR00080">
    <property type="entry name" value="SDRFAMILY"/>
</dbReference>
<organism evidence="4 5">
    <name type="scientific">Polychaeton citri CBS 116435</name>
    <dbReference type="NCBI Taxonomy" id="1314669"/>
    <lineage>
        <taxon>Eukaryota</taxon>
        <taxon>Fungi</taxon>
        <taxon>Dikarya</taxon>
        <taxon>Ascomycota</taxon>
        <taxon>Pezizomycotina</taxon>
        <taxon>Dothideomycetes</taxon>
        <taxon>Dothideomycetidae</taxon>
        <taxon>Capnodiales</taxon>
        <taxon>Capnodiaceae</taxon>
        <taxon>Polychaeton</taxon>
    </lineage>
</organism>
<evidence type="ECO:0000313" key="5">
    <source>
        <dbReference type="Proteomes" id="UP000799441"/>
    </source>
</evidence>
<dbReference type="Proteomes" id="UP000799441">
    <property type="component" value="Unassembled WGS sequence"/>
</dbReference>
<dbReference type="PROSITE" id="PS00061">
    <property type="entry name" value="ADH_SHORT"/>
    <property type="match status" value="1"/>
</dbReference>
<dbReference type="FunFam" id="3.40.50.720:FF:000084">
    <property type="entry name" value="Short-chain dehydrogenase reductase"/>
    <property type="match status" value="1"/>
</dbReference>
<dbReference type="EMBL" id="MU003814">
    <property type="protein sequence ID" value="KAF2719237.1"/>
    <property type="molecule type" value="Genomic_DNA"/>
</dbReference>
<evidence type="ECO:0000256" key="2">
    <source>
        <dbReference type="ARBA" id="ARBA00022857"/>
    </source>
</evidence>
<dbReference type="PANTHER" id="PTHR24321">
    <property type="entry name" value="DEHYDROGENASES, SHORT CHAIN"/>
    <property type="match status" value="1"/>
</dbReference>
<dbReference type="InterPro" id="IPR036291">
    <property type="entry name" value="NAD(P)-bd_dom_sf"/>
</dbReference>
<dbReference type="CDD" id="cd05233">
    <property type="entry name" value="SDR_c"/>
    <property type="match status" value="1"/>
</dbReference>
<keyword evidence="2" id="KW-0521">NADP</keyword>
<protein>
    <submittedName>
        <fullName evidence="4">NAD(P)-binding protein</fullName>
    </submittedName>
</protein>
<dbReference type="GO" id="GO:0016491">
    <property type="term" value="F:oxidoreductase activity"/>
    <property type="evidence" value="ECO:0007669"/>
    <property type="project" value="UniProtKB-KW"/>
</dbReference>
<keyword evidence="5" id="KW-1185">Reference proteome</keyword>